<dbReference type="EMBL" id="JARPUR010000004">
    <property type="protein sequence ID" value="KAK4876652.1"/>
    <property type="molecule type" value="Genomic_DNA"/>
</dbReference>
<keyword evidence="2" id="KW-1185">Reference proteome</keyword>
<organism evidence="1 2">
    <name type="scientific">Aquatica leii</name>
    <dbReference type="NCBI Taxonomy" id="1421715"/>
    <lineage>
        <taxon>Eukaryota</taxon>
        <taxon>Metazoa</taxon>
        <taxon>Ecdysozoa</taxon>
        <taxon>Arthropoda</taxon>
        <taxon>Hexapoda</taxon>
        <taxon>Insecta</taxon>
        <taxon>Pterygota</taxon>
        <taxon>Neoptera</taxon>
        <taxon>Endopterygota</taxon>
        <taxon>Coleoptera</taxon>
        <taxon>Polyphaga</taxon>
        <taxon>Elateriformia</taxon>
        <taxon>Elateroidea</taxon>
        <taxon>Lampyridae</taxon>
        <taxon>Luciolinae</taxon>
        <taxon>Aquatica</taxon>
    </lineage>
</organism>
<reference evidence="2" key="1">
    <citation type="submission" date="2023-01" db="EMBL/GenBank/DDBJ databases">
        <title>Key to firefly adult light organ development and bioluminescence: homeobox transcription factors regulate luciferase expression and transportation to peroxisome.</title>
        <authorList>
            <person name="Fu X."/>
        </authorList>
    </citation>
    <scope>NUCLEOTIDE SEQUENCE [LARGE SCALE GENOMIC DNA]</scope>
</reference>
<protein>
    <recommendedName>
        <fullName evidence="3">MULE transposase domain-containing protein</fullName>
    </recommendedName>
</protein>
<gene>
    <name evidence="1" type="ORF">RN001_009158</name>
</gene>
<dbReference type="AlphaFoldDB" id="A0AAN7PV35"/>
<dbReference type="Proteomes" id="UP001353858">
    <property type="component" value="Unassembled WGS sequence"/>
</dbReference>
<sequence>MVLKDPLISFSLTLLSFEVRPIMSFVTSNRGGQKFIDDNNFVYVFSKKSANEEHYIRVCKKRSQCKATRIPVLNIPSRIKERARNTEETLQQILATNLQNVHCNIMAKLPRQDAIKRSMQCNEQGLDEQFLKYDFHDTLVPDRILIFDTDDNLNMLNRSDSWYGDGTFSVAPNLFFQLYTIHVEQYGTVIELKIFIPGLFPTRILLDFKAAAMGAFSEEFEGIVVSGCFFHLCQNVWRRVQSEGLQIEFSRYFSPEAQPIMDYFEDIYIGRRGRRQRRPPFFPIQMWNMYQRTLDHHHRTNNHIEGWHRGFQSVCDNSPNIFKFIESLKKQQTIHSYQINQFITGVPLPRLNNLDQLSLTNRRSLRCVDISA</sequence>
<dbReference type="PANTHER" id="PTHR47160">
    <property type="entry name" value="PUTATIVE-RELATED"/>
    <property type="match status" value="1"/>
</dbReference>
<dbReference type="PANTHER" id="PTHR47160:SF10">
    <property type="entry name" value="MULE TRANSPOSASE DOMAIN-CONTAINING PROTEIN"/>
    <property type="match status" value="1"/>
</dbReference>
<proteinExistence type="predicted"/>
<evidence type="ECO:0000313" key="2">
    <source>
        <dbReference type="Proteomes" id="UP001353858"/>
    </source>
</evidence>
<evidence type="ECO:0000313" key="1">
    <source>
        <dbReference type="EMBL" id="KAK4876652.1"/>
    </source>
</evidence>
<comment type="caution">
    <text evidence="1">The sequence shown here is derived from an EMBL/GenBank/DDBJ whole genome shotgun (WGS) entry which is preliminary data.</text>
</comment>
<name>A0AAN7PV35_9COLE</name>
<evidence type="ECO:0008006" key="3">
    <source>
        <dbReference type="Google" id="ProtNLM"/>
    </source>
</evidence>
<accession>A0AAN7PV35</accession>